<keyword evidence="3 7" id="KW-1133">Transmembrane helix</keyword>
<keyword evidence="10" id="KW-1185">Reference proteome</keyword>
<dbReference type="GO" id="GO:0016020">
    <property type="term" value="C:membrane"/>
    <property type="evidence" value="ECO:0007669"/>
    <property type="project" value="GOC"/>
</dbReference>
<dbReference type="PANTHER" id="PTHR21624:SF1">
    <property type="entry name" value="ALKYLGLYCEROL MONOOXYGENASE"/>
    <property type="match status" value="1"/>
</dbReference>
<evidence type="ECO:0000256" key="3">
    <source>
        <dbReference type="ARBA" id="ARBA00022989"/>
    </source>
</evidence>
<dbReference type="Proteomes" id="UP000193642">
    <property type="component" value="Unassembled WGS sequence"/>
</dbReference>
<dbReference type="InterPro" id="IPR051689">
    <property type="entry name" value="Sterol_desaturase/TMEM195"/>
</dbReference>
<dbReference type="Pfam" id="PF04116">
    <property type="entry name" value="FA_hydroxylase"/>
    <property type="match status" value="1"/>
</dbReference>
<evidence type="ECO:0000256" key="1">
    <source>
        <dbReference type="ARBA" id="ARBA00004127"/>
    </source>
</evidence>
<feature type="transmembrane region" description="Helical" evidence="7">
    <location>
        <begin position="508"/>
        <end position="533"/>
    </location>
</feature>
<evidence type="ECO:0000313" key="10">
    <source>
        <dbReference type="Proteomes" id="UP000193642"/>
    </source>
</evidence>
<dbReference type="STRING" id="329046.A0A1Y2BM66"/>
<sequence>MASSSVVADTLRMFYVVNPFDTSYKSLTEVPNVIAKAQPIFIAFLFLEMAAVLLIHLHAKLYATKPKKRLPQFPRLNDMIGSIGLGVLQQTSDLLLKEFQITMYVWLYNRICLVRFDEQWDLVVWVLSFLGVDLAYYWAHRGSHELNIGWASHVTHHNSQDYNLSTALRKSTTQVLFTSFFYLPLALIIPPPSFAFHNMLNLLFQFWIHTEVIPHLGPLEYVINTPSSHRVHHGRNPFCIDKNYAGVLIIWDIMFGTYQQEKGDVEPVVYGVTHNIHTFDPITIQFHHLKNVLTGVVTAKSPREAMNRVFMGPGWTPERPELRLGDPNDIPRVPNLIQDPSADIGYFNPDLFGFSAEKEPFGAAIVTAYVLLNFAAVVVFQMGVQMRKDVLGWRGISVAVGVCVLVLCGIGELLDGEMKKERVLVFAVGQSVWYLVVWPMLVSYFDGFGVLGDGIWSSLVQFYVPCLLCALFWVAVYLKDPEFGNTMSISKEGKEVVQLMREYGRLEFICFAAAIMSGSWIWALFGLIMIIYLNKK</sequence>
<evidence type="ECO:0000259" key="8">
    <source>
        <dbReference type="Pfam" id="PF04116"/>
    </source>
</evidence>
<dbReference type="OrthoDB" id="6354873at2759"/>
<accession>A0A1Y2BM66</accession>
<dbReference type="GO" id="GO:0005783">
    <property type="term" value="C:endoplasmic reticulum"/>
    <property type="evidence" value="ECO:0007669"/>
    <property type="project" value="TreeGrafter"/>
</dbReference>
<feature type="transmembrane region" description="Helical" evidence="7">
    <location>
        <begin position="361"/>
        <end position="384"/>
    </location>
</feature>
<reference evidence="9 10" key="1">
    <citation type="submission" date="2016-07" db="EMBL/GenBank/DDBJ databases">
        <title>Pervasive Adenine N6-methylation of Active Genes in Fungi.</title>
        <authorList>
            <consortium name="DOE Joint Genome Institute"/>
            <person name="Mondo S.J."/>
            <person name="Dannebaum R.O."/>
            <person name="Kuo R.C."/>
            <person name="Labutti K."/>
            <person name="Haridas S."/>
            <person name="Kuo A."/>
            <person name="Salamov A."/>
            <person name="Ahrendt S.R."/>
            <person name="Lipzen A."/>
            <person name="Sullivan W."/>
            <person name="Andreopoulos W.B."/>
            <person name="Clum A."/>
            <person name="Lindquist E."/>
            <person name="Daum C."/>
            <person name="Ramamoorthy G.K."/>
            <person name="Gryganskyi A."/>
            <person name="Culley D."/>
            <person name="Magnuson J.K."/>
            <person name="James T.Y."/>
            <person name="O'Malley M.A."/>
            <person name="Stajich J.E."/>
            <person name="Spatafora J.W."/>
            <person name="Visel A."/>
            <person name="Grigoriev I.V."/>
        </authorList>
    </citation>
    <scope>NUCLEOTIDE SEQUENCE [LARGE SCALE GENOMIC DNA]</scope>
    <source>
        <strain evidence="9 10">JEL800</strain>
    </source>
</reference>
<feature type="transmembrane region" description="Helical" evidence="7">
    <location>
        <begin position="454"/>
        <end position="478"/>
    </location>
</feature>
<evidence type="ECO:0000256" key="4">
    <source>
        <dbReference type="ARBA" id="ARBA00023002"/>
    </source>
</evidence>
<keyword evidence="4" id="KW-0560">Oxidoreductase</keyword>
<dbReference type="PANTHER" id="PTHR21624">
    <property type="entry name" value="STEROL DESATURASE-RELATED PROTEIN"/>
    <property type="match status" value="1"/>
</dbReference>
<dbReference type="InterPro" id="IPR006694">
    <property type="entry name" value="Fatty_acid_hydroxylase"/>
</dbReference>
<protein>
    <recommendedName>
        <fullName evidence="8">Fatty acid hydroxylase domain-containing protein</fullName>
    </recommendedName>
</protein>
<evidence type="ECO:0000256" key="7">
    <source>
        <dbReference type="SAM" id="Phobius"/>
    </source>
</evidence>
<name>A0A1Y2BM66_9FUNG</name>
<proteinExistence type="predicted"/>
<comment type="caution">
    <text evidence="9">The sequence shown here is derived from an EMBL/GenBank/DDBJ whole genome shotgun (WGS) entry which is preliminary data.</text>
</comment>
<feature type="transmembrane region" description="Helical" evidence="7">
    <location>
        <begin position="390"/>
        <end position="411"/>
    </location>
</feature>
<dbReference type="AlphaFoldDB" id="A0A1Y2BM66"/>
<keyword evidence="2 7" id="KW-0812">Transmembrane</keyword>
<gene>
    <name evidence="9" type="ORF">BCR33DRAFT_855715</name>
</gene>
<dbReference type="GO" id="GO:0008610">
    <property type="term" value="P:lipid biosynthetic process"/>
    <property type="evidence" value="ECO:0007669"/>
    <property type="project" value="InterPro"/>
</dbReference>
<feature type="transmembrane region" description="Helical" evidence="7">
    <location>
        <begin position="175"/>
        <end position="196"/>
    </location>
</feature>
<evidence type="ECO:0000313" key="9">
    <source>
        <dbReference type="EMBL" id="ORY35245.1"/>
    </source>
</evidence>
<dbReference type="GO" id="GO:0005506">
    <property type="term" value="F:iron ion binding"/>
    <property type="evidence" value="ECO:0007669"/>
    <property type="project" value="InterPro"/>
</dbReference>
<dbReference type="GO" id="GO:0050479">
    <property type="term" value="F:glyceryl-ether monooxygenase activity"/>
    <property type="evidence" value="ECO:0007669"/>
    <property type="project" value="TreeGrafter"/>
</dbReference>
<organism evidence="9 10">
    <name type="scientific">Rhizoclosmatium globosum</name>
    <dbReference type="NCBI Taxonomy" id="329046"/>
    <lineage>
        <taxon>Eukaryota</taxon>
        <taxon>Fungi</taxon>
        <taxon>Fungi incertae sedis</taxon>
        <taxon>Chytridiomycota</taxon>
        <taxon>Chytridiomycota incertae sedis</taxon>
        <taxon>Chytridiomycetes</taxon>
        <taxon>Chytridiales</taxon>
        <taxon>Chytriomycetaceae</taxon>
        <taxon>Rhizoclosmatium</taxon>
    </lineage>
</organism>
<keyword evidence="6 7" id="KW-0472">Membrane</keyword>
<evidence type="ECO:0000256" key="2">
    <source>
        <dbReference type="ARBA" id="ARBA00022692"/>
    </source>
</evidence>
<evidence type="ECO:0000256" key="6">
    <source>
        <dbReference type="ARBA" id="ARBA00023136"/>
    </source>
</evidence>
<keyword evidence="5" id="KW-0443">Lipid metabolism</keyword>
<evidence type="ECO:0000256" key="5">
    <source>
        <dbReference type="ARBA" id="ARBA00023098"/>
    </source>
</evidence>
<dbReference type="GO" id="GO:0006643">
    <property type="term" value="P:membrane lipid metabolic process"/>
    <property type="evidence" value="ECO:0007669"/>
    <property type="project" value="TreeGrafter"/>
</dbReference>
<feature type="transmembrane region" description="Helical" evidence="7">
    <location>
        <begin position="40"/>
        <end position="59"/>
    </location>
</feature>
<dbReference type="EMBL" id="MCGO01000060">
    <property type="protein sequence ID" value="ORY35245.1"/>
    <property type="molecule type" value="Genomic_DNA"/>
</dbReference>
<feature type="transmembrane region" description="Helical" evidence="7">
    <location>
        <begin position="423"/>
        <end position="442"/>
    </location>
</feature>
<comment type="subcellular location">
    <subcellularLocation>
        <location evidence="1">Endomembrane system</location>
        <topology evidence="1">Multi-pass membrane protein</topology>
    </subcellularLocation>
</comment>
<feature type="domain" description="Fatty acid hydroxylase" evidence="8">
    <location>
        <begin position="125"/>
        <end position="257"/>
    </location>
</feature>